<dbReference type="EMBL" id="PDXJ01000025">
    <property type="protein sequence ID" value="TND51965.1"/>
    <property type="molecule type" value="Genomic_DNA"/>
</dbReference>
<reference evidence="1" key="2">
    <citation type="journal article" date="2019" name="PLoS ONE">
        <title>Identification and characterization of putative Aeromonas spp. T3SS effectors.</title>
        <authorList>
            <person name="Rangel L.T."/>
            <person name="Marden J."/>
            <person name="Colston S."/>
            <person name="Setubal J.C."/>
            <person name="Graf J."/>
            <person name="Gogarten J.P."/>
        </authorList>
    </citation>
    <scope>NUCLEOTIDE SEQUENCE</scope>
    <source>
        <strain evidence="1">BAQ071013-135</strain>
    </source>
</reference>
<organism evidence="1 2">
    <name type="scientific">Aeromonas veronii</name>
    <dbReference type="NCBI Taxonomy" id="654"/>
    <lineage>
        <taxon>Bacteria</taxon>
        <taxon>Pseudomonadati</taxon>
        <taxon>Pseudomonadota</taxon>
        <taxon>Gammaproteobacteria</taxon>
        <taxon>Aeromonadales</taxon>
        <taxon>Aeromonadaceae</taxon>
        <taxon>Aeromonas</taxon>
    </lineage>
</organism>
<dbReference type="AlphaFoldDB" id="A0AAX2UP55"/>
<name>A0AAX2UP55_AERVE</name>
<sequence length="105" mass="11517">MKLTIESRFMRSRWGADGRPVGGNVLSIVATAGDGTRLQHSDTFTFHAFDEEGAEAKAKADAQATLERLRKDVDRGELLPGQWVEIEPVAGSPRAVYSMKGAEWL</sequence>
<gene>
    <name evidence="1" type="ORF">CF123_17765</name>
</gene>
<dbReference type="Proteomes" id="UP000796104">
    <property type="component" value="Unassembled WGS sequence"/>
</dbReference>
<proteinExistence type="predicted"/>
<dbReference type="RefSeq" id="WP_139495166.1">
    <property type="nucleotide sequence ID" value="NZ_CAWORL010000018.1"/>
</dbReference>
<evidence type="ECO:0000313" key="1">
    <source>
        <dbReference type="EMBL" id="TND51965.1"/>
    </source>
</evidence>
<comment type="caution">
    <text evidence="1">The sequence shown here is derived from an EMBL/GenBank/DDBJ whole genome shotgun (WGS) entry which is preliminary data.</text>
</comment>
<accession>A0AAX2UP55</accession>
<reference evidence="1" key="1">
    <citation type="submission" date="2017-10" db="EMBL/GenBank/DDBJ databases">
        <authorList>
            <person name="Colston S.M."/>
            <person name="Graf J."/>
        </authorList>
    </citation>
    <scope>NUCLEOTIDE SEQUENCE</scope>
    <source>
        <strain evidence="1">BAQ071013-135</strain>
    </source>
</reference>
<evidence type="ECO:0000313" key="2">
    <source>
        <dbReference type="Proteomes" id="UP000796104"/>
    </source>
</evidence>
<protein>
    <submittedName>
        <fullName evidence="1">Uncharacterized protein</fullName>
    </submittedName>
</protein>